<dbReference type="EMBL" id="JAEUBG010000073">
    <property type="protein sequence ID" value="KAH3688889.1"/>
    <property type="molecule type" value="Genomic_DNA"/>
</dbReference>
<protein>
    <submittedName>
        <fullName evidence="1">Uncharacterized protein</fullName>
    </submittedName>
</protein>
<dbReference type="Proteomes" id="UP000774326">
    <property type="component" value="Unassembled WGS sequence"/>
</dbReference>
<organism evidence="1 2">
    <name type="scientific">Wickerhamomyces pijperi</name>
    <name type="common">Yeast</name>
    <name type="synonym">Pichia pijperi</name>
    <dbReference type="NCBI Taxonomy" id="599730"/>
    <lineage>
        <taxon>Eukaryota</taxon>
        <taxon>Fungi</taxon>
        <taxon>Dikarya</taxon>
        <taxon>Ascomycota</taxon>
        <taxon>Saccharomycotina</taxon>
        <taxon>Saccharomycetes</taxon>
        <taxon>Phaffomycetales</taxon>
        <taxon>Wickerhamomycetaceae</taxon>
        <taxon>Wickerhamomyces</taxon>
    </lineage>
</organism>
<name>A0A9P8QHN8_WICPI</name>
<evidence type="ECO:0000313" key="2">
    <source>
        <dbReference type="Proteomes" id="UP000774326"/>
    </source>
</evidence>
<comment type="caution">
    <text evidence="1">The sequence shown here is derived from an EMBL/GenBank/DDBJ whole genome shotgun (WGS) entry which is preliminary data.</text>
</comment>
<keyword evidence="2" id="KW-1185">Reference proteome</keyword>
<dbReference type="AlphaFoldDB" id="A0A9P8QHN8"/>
<gene>
    <name evidence="1" type="ORF">WICPIJ_000134</name>
</gene>
<reference evidence="1" key="1">
    <citation type="journal article" date="2021" name="Open Biol.">
        <title>Shared evolutionary footprints suggest mitochondrial oxidative damage underlies multiple complex I losses in fungi.</title>
        <authorList>
            <person name="Schikora-Tamarit M.A."/>
            <person name="Marcet-Houben M."/>
            <person name="Nosek J."/>
            <person name="Gabaldon T."/>
        </authorList>
    </citation>
    <scope>NUCLEOTIDE SEQUENCE</scope>
    <source>
        <strain evidence="1">CBS2887</strain>
    </source>
</reference>
<evidence type="ECO:0000313" key="1">
    <source>
        <dbReference type="EMBL" id="KAH3688889.1"/>
    </source>
</evidence>
<proteinExistence type="predicted"/>
<accession>A0A9P8QHN8</accession>
<reference evidence="1" key="2">
    <citation type="submission" date="2021-01" db="EMBL/GenBank/DDBJ databases">
        <authorList>
            <person name="Schikora-Tamarit M.A."/>
        </authorList>
    </citation>
    <scope>NUCLEOTIDE SEQUENCE</scope>
    <source>
        <strain evidence="1">CBS2887</strain>
    </source>
</reference>
<sequence length="172" mass="18429">MAANWANESKVFKIGLMILTSGEVEVNDETTLSAEAAKTPVTFLFGLVSGSTPYTASAVSSLVNCANKAVCAWCKDSSNSFNIKSTTSPSSIRTESLAKMSDVVSVSVRMIVFVINSKITRINSCSSWPPYSATFCKILPIKDHPSYLYLKIAASKFWSAVGINLPLVDGGK</sequence>